<feature type="transmembrane region" description="Helical" evidence="7">
    <location>
        <begin position="99"/>
        <end position="119"/>
    </location>
</feature>
<feature type="transmembrane region" description="Helical" evidence="7">
    <location>
        <begin position="12"/>
        <end position="30"/>
    </location>
</feature>
<dbReference type="SUPFAM" id="SSF161098">
    <property type="entry name" value="MetI-like"/>
    <property type="match status" value="1"/>
</dbReference>
<dbReference type="PANTHER" id="PTHR43163:SF7">
    <property type="entry name" value="DIPEPTIDE-TRANSPORT INTEGRAL MEMBRANE PROTEIN ABC TRANSPORTER DPPB-RELATED"/>
    <property type="match status" value="1"/>
</dbReference>
<dbReference type="GO" id="GO:0055085">
    <property type="term" value="P:transmembrane transport"/>
    <property type="evidence" value="ECO:0007669"/>
    <property type="project" value="InterPro"/>
</dbReference>
<keyword evidence="6 7" id="KW-0472">Membrane</keyword>
<dbReference type="RefSeq" id="WP_153572677.1">
    <property type="nucleotide sequence ID" value="NZ_CP045725.1"/>
</dbReference>
<dbReference type="InterPro" id="IPR000515">
    <property type="entry name" value="MetI-like"/>
</dbReference>
<evidence type="ECO:0000256" key="3">
    <source>
        <dbReference type="ARBA" id="ARBA00022475"/>
    </source>
</evidence>
<evidence type="ECO:0000313" key="9">
    <source>
        <dbReference type="EMBL" id="QGF24148.1"/>
    </source>
</evidence>
<dbReference type="PROSITE" id="PS50928">
    <property type="entry name" value="ABC_TM1"/>
    <property type="match status" value="1"/>
</dbReference>
<dbReference type="InterPro" id="IPR045621">
    <property type="entry name" value="BPD_transp_1_N"/>
</dbReference>
<evidence type="ECO:0000256" key="6">
    <source>
        <dbReference type="ARBA" id="ARBA00023136"/>
    </source>
</evidence>
<dbReference type="Gene3D" id="1.10.3720.10">
    <property type="entry name" value="MetI-like"/>
    <property type="match status" value="1"/>
</dbReference>
<dbReference type="Pfam" id="PF00528">
    <property type="entry name" value="BPD_transp_1"/>
    <property type="match status" value="1"/>
</dbReference>
<dbReference type="PANTHER" id="PTHR43163">
    <property type="entry name" value="DIPEPTIDE TRANSPORT SYSTEM PERMEASE PROTEIN DPPB-RELATED"/>
    <property type="match status" value="1"/>
</dbReference>
<evidence type="ECO:0000256" key="1">
    <source>
        <dbReference type="ARBA" id="ARBA00004651"/>
    </source>
</evidence>
<accession>A0A5Q2FBN0</accession>
<dbReference type="Proteomes" id="UP000386847">
    <property type="component" value="Chromosome"/>
</dbReference>
<dbReference type="GO" id="GO:0005886">
    <property type="term" value="C:plasma membrane"/>
    <property type="evidence" value="ECO:0007669"/>
    <property type="project" value="UniProtKB-SubCell"/>
</dbReference>
<feature type="domain" description="ABC transmembrane type-1" evidence="8">
    <location>
        <begin position="95"/>
        <end position="297"/>
    </location>
</feature>
<feature type="transmembrane region" description="Helical" evidence="7">
    <location>
        <begin position="273"/>
        <end position="293"/>
    </location>
</feature>
<proteinExistence type="inferred from homology"/>
<keyword evidence="2 7" id="KW-0813">Transport</keyword>
<gene>
    <name evidence="9" type="ORF">Rai3103_11200</name>
</gene>
<organism evidence="9 10">
    <name type="scientific">Raineyella fluvialis</name>
    <dbReference type="NCBI Taxonomy" id="2662261"/>
    <lineage>
        <taxon>Bacteria</taxon>
        <taxon>Bacillati</taxon>
        <taxon>Actinomycetota</taxon>
        <taxon>Actinomycetes</taxon>
        <taxon>Propionibacteriales</taxon>
        <taxon>Propionibacteriaceae</taxon>
        <taxon>Raineyella</taxon>
    </lineage>
</organism>
<feature type="transmembrane region" description="Helical" evidence="7">
    <location>
        <begin position="171"/>
        <end position="190"/>
    </location>
</feature>
<dbReference type="Pfam" id="PF19300">
    <property type="entry name" value="BPD_transp_1_N"/>
    <property type="match status" value="1"/>
</dbReference>
<dbReference type="KEGG" id="rain:Rai3103_11200"/>
<dbReference type="CDD" id="cd06261">
    <property type="entry name" value="TM_PBP2"/>
    <property type="match status" value="1"/>
</dbReference>
<evidence type="ECO:0000259" key="8">
    <source>
        <dbReference type="PROSITE" id="PS50928"/>
    </source>
</evidence>
<comment type="subcellular location">
    <subcellularLocation>
        <location evidence="1 7">Cell membrane</location>
        <topology evidence="1 7">Multi-pass membrane protein</topology>
    </subcellularLocation>
</comment>
<dbReference type="InterPro" id="IPR035906">
    <property type="entry name" value="MetI-like_sf"/>
</dbReference>
<protein>
    <submittedName>
        <fullName evidence="9">ABC transporter permease subunit</fullName>
    </submittedName>
</protein>
<evidence type="ECO:0000256" key="5">
    <source>
        <dbReference type="ARBA" id="ARBA00022989"/>
    </source>
</evidence>
<feature type="transmembrane region" description="Helical" evidence="7">
    <location>
        <begin position="131"/>
        <end position="151"/>
    </location>
</feature>
<reference evidence="9 10" key="1">
    <citation type="submission" date="2019-10" db="EMBL/GenBank/DDBJ databases">
        <title>Genomic analysis of Raineyella sp. CBA3103.</title>
        <authorList>
            <person name="Roh S.W."/>
        </authorList>
    </citation>
    <scope>NUCLEOTIDE SEQUENCE [LARGE SCALE GENOMIC DNA]</scope>
    <source>
        <strain evidence="9 10">CBA3103</strain>
    </source>
</reference>
<name>A0A5Q2FBN0_9ACTN</name>
<sequence>MGTYIIRRLLQMIPVLVGSTFLIFVMVFALPGDPVSGRCGERACPPAYVAKFQAEYHLDKPVLVQYGYYAGKLVRGDLGTNFYGNPVRKELAARYPTTVRLAVIAIAFEIVVGVIAGVWAGMRRGRWPDHLVTLVSLLIISIPIFVIGSLSQLVFGIRLGIFPVTSTSGTWWQLLLPGLVLGSVSVAYVARLTRTNLVENLRADYVRTAKAKGLGRGRAIAVHTLRNSLIPVVTYIGYDFGALMGGAIVTERIFNINGIGSFIFRSISQRDGVSVVGAVVMLVFVYLLMNLLVDLLYGVLDPRISHE</sequence>
<evidence type="ECO:0000313" key="10">
    <source>
        <dbReference type="Proteomes" id="UP000386847"/>
    </source>
</evidence>
<dbReference type="AlphaFoldDB" id="A0A5Q2FBN0"/>
<keyword evidence="4 7" id="KW-0812">Transmembrane</keyword>
<keyword evidence="10" id="KW-1185">Reference proteome</keyword>
<evidence type="ECO:0000256" key="4">
    <source>
        <dbReference type="ARBA" id="ARBA00022692"/>
    </source>
</evidence>
<evidence type="ECO:0000256" key="2">
    <source>
        <dbReference type="ARBA" id="ARBA00022448"/>
    </source>
</evidence>
<keyword evidence="5 7" id="KW-1133">Transmembrane helix</keyword>
<comment type="similarity">
    <text evidence="7">Belongs to the binding-protein-dependent transport system permease family.</text>
</comment>
<dbReference type="EMBL" id="CP045725">
    <property type="protein sequence ID" value="QGF24148.1"/>
    <property type="molecule type" value="Genomic_DNA"/>
</dbReference>
<evidence type="ECO:0000256" key="7">
    <source>
        <dbReference type="RuleBase" id="RU363032"/>
    </source>
</evidence>
<keyword evidence="3" id="KW-1003">Cell membrane</keyword>